<evidence type="ECO:0000256" key="1">
    <source>
        <dbReference type="ARBA" id="ARBA00023015"/>
    </source>
</evidence>
<comment type="caution">
    <text evidence="6">The sequence shown here is derived from an EMBL/GenBank/DDBJ whole genome shotgun (WGS) entry which is preliminary data.</text>
</comment>
<dbReference type="PANTHER" id="PTHR38445">
    <property type="entry name" value="HTH-TYPE TRANSCRIPTIONAL REPRESSOR YTRA"/>
    <property type="match status" value="1"/>
</dbReference>
<dbReference type="InterPro" id="IPR000524">
    <property type="entry name" value="Tscrpt_reg_HTH_GntR"/>
</dbReference>
<dbReference type="PANTHER" id="PTHR38445:SF6">
    <property type="entry name" value="GNTR-FAMILY TRANSCRIPTIONAL REGULATOR"/>
    <property type="match status" value="1"/>
</dbReference>
<dbReference type="PROSITE" id="PS50949">
    <property type="entry name" value="HTH_GNTR"/>
    <property type="match status" value="1"/>
</dbReference>
<reference evidence="7 8" key="1">
    <citation type="submission" date="2018-09" db="EMBL/GenBank/DDBJ databases">
        <title>Discovery and Ecogenomic Context for Candidatus Cryosericales, a Global Caldiserica Order Active in Thawing Permafrost.</title>
        <authorList>
            <person name="Martinez M.A."/>
            <person name="Woodcroft B.J."/>
            <person name="Ignacio Espinoza J.C."/>
            <person name="Zayed A."/>
            <person name="Singleton C.M."/>
            <person name="Boyd J."/>
            <person name="Li Y.-F."/>
            <person name="Purvine S."/>
            <person name="Maughan H."/>
            <person name="Hodgkins S.B."/>
            <person name="Anderson D."/>
            <person name="Sederholm M."/>
            <person name="Temperton B."/>
            <person name="Saleska S.R."/>
            <person name="Tyson G.W."/>
            <person name="Rich V.I."/>
        </authorList>
    </citation>
    <scope>NUCLEOTIDE SEQUENCE [LARGE SCALE GENOMIC DNA]</scope>
    <source>
        <strain evidence="6 8">SMC5</strain>
        <strain evidence="5 7">SMC6</strain>
    </source>
</reference>
<dbReference type="Proteomes" id="UP000266489">
    <property type="component" value="Unassembled WGS sequence"/>
</dbReference>
<dbReference type="InterPro" id="IPR036388">
    <property type="entry name" value="WH-like_DNA-bd_sf"/>
</dbReference>
<evidence type="ECO:0000313" key="5">
    <source>
        <dbReference type="EMBL" id="RIE06862.1"/>
    </source>
</evidence>
<keyword evidence="3" id="KW-0804">Transcription</keyword>
<evidence type="ECO:0000313" key="6">
    <source>
        <dbReference type="EMBL" id="RIE07598.1"/>
    </source>
</evidence>
<proteinExistence type="predicted"/>
<sequence length="121" mass="13480">MEFDDRAPIYTQIMDLIKRRIAVGELKVGQQLPSVRDLAQQVVVNPNTVQKAYLELEREGYVATQRGMGTFVSGDRGTVDLLRQGLARDIVETYVAGMRSLGYGPEEMTAMAAETARKETK</sequence>
<dbReference type="CDD" id="cd07377">
    <property type="entry name" value="WHTH_GntR"/>
    <property type="match status" value="1"/>
</dbReference>
<keyword evidence="2" id="KW-0238">DNA-binding</keyword>
<dbReference type="OrthoDB" id="163333at2"/>
<dbReference type="GO" id="GO:0003677">
    <property type="term" value="F:DNA binding"/>
    <property type="evidence" value="ECO:0007669"/>
    <property type="project" value="UniProtKB-KW"/>
</dbReference>
<keyword evidence="7" id="KW-1185">Reference proteome</keyword>
<dbReference type="EMBL" id="QXIT01000146">
    <property type="protein sequence ID" value="RIE06862.1"/>
    <property type="molecule type" value="Genomic_DNA"/>
</dbReference>
<evidence type="ECO:0000313" key="8">
    <source>
        <dbReference type="Proteomes" id="UP000266489"/>
    </source>
</evidence>
<dbReference type="RefSeq" id="WP_119120517.1">
    <property type="nucleotide sequence ID" value="NZ_QXIT01000146.1"/>
</dbReference>
<dbReference type="SUPFAM" id="SSF46785">
    <property type="entry name" value="Winged helix' DNA-binding domain"/>
    <property type="match status" value="1"/>
</dbReference>
<accession>A0A398CVW9</accession>
<organism evidence="6 8">
    <name type="scientific">Candidatus Cryosericum odellii</name>
    <dbReference type="NCBI Taxonomy" id="2290917"/>
    <lineage>
        <taxon>Bacteria</taxon>
        <taxon>Pseudomonadati</taxon>
        <taxon>Caldisericota/Cryosericota group</taxon>
        <taxon>Candidatus Cryosericota</taxon>
        <taxon>Candidatus Cryosericia</taxon>
        <taxon>Candidatus Cryosericales</taxon>
        <taxon>Candidatus Cryosericaceae</taxon>
        <taxon>Candidatus Cryosericum</taxon>
    </lineage>
</organism>
<name>A0A398D528_9BACT</name>
<dbReference type="Pfam" id="PF00392">
    <property type="entry name" value="GntR"/>
    <property type="match status" value="1"/>
</dbReference>
<feature type="domain" description="HTH gntR-type" evidence="4">
    <location>
        <begin position="7"/>
        <end position="75"/>
    </location>
</feature>
<dbReference type="Gene3D" id="1.10.10.10">
    <property type="entry name" value="Winged helix-like DNA-binding domain superfamily/Winged helix DNA-binding domain"/>
    <property type="match status" value="1"/>
</dbReference>
<evidence type="ECO:0000313" key="7">
    <source>
        <dbReference type="Proteomes" id="UP000266260"/>
    </source>
</evidence>
<protein>
    <submittedName>
        <fullName evidence="6">GntR family transcriptional regulator</fullName>
    </submittedName>
</protein>
<accession>A0A398D528</accession>
<evidence type="ECO:0000259" key="4">
    <source>
        <dbReference type="PROSITE" id="PS50949"/>
    </source>
</evidence>
<evidence type="ECO:0000256" key="3">
    <source>
        <dbReference type="ARBA" id="ARBA00023163"/>
    </source>
</evidence>
<dbReference type="Proteomes" id="UP000266260">
    <property type="component" value="Unassembled WGS sequence"/>
</dbReference>
<dbReference type="InterPro" id="IPR036390">
    <property type="entry name" value="WH_DNA-bd_sf"/>
</dbReference>
<dbReference type="SMART" id="SM00345">
    <property type="entry name" value="HTH_GNTR"/>
    <property type="match status" value="1"/>
</dbReference>
<keyword evidence="1" id="KW-0805">Transcription regulation</keyword>
<dbReference type="EMBL" id="QXIU01000227">
    <property type="protein sequence ID" value="RIE07598.1"/>
    <property type="molecule type" value="Genomic_DNA"/>
</dbReference>
<dbReference type="AlphaFoldDB" id="A0A398D528"/>
<gene>
    <name evidence="6" type="ORF">SMC5_09435</name>
    <name evidence="5" type="ORF">SMC6_08300</name>
</gene>
<evidence type="ECO:0000256" key="2">
    <source>
        <dbReference type="ARBA" id="ARBA00023125"/>
    </source>
</evidence>
<dbReference type="GO" id="GO:0003700">
    <property type="term" value="F:DNA-binding transcription factor activity"/>
    <property type="evidence" value="ECO:0007669"/>
    <property type="project" value="InterPro"/>
</dbReference>